<evidence type="ECO:0000256" key="1">
    <source>
        <dbReference type="SAM" id="MobiDB-lite"/>
    </source>
</evidence>
<comment type="caution">
    <text evidence="3">The sequence shown here is derived from an EMBL/GenBank/DDBJ whole genome shotgun (WGS) entry which is preliminary data.</text>
</comment>
<dbReference type="AlphaFoldDB" id="E7GSG3"/>
<name>E7GSG3_CLOS6</name>
<keyword evidence="2" id="KW-1133">Transmembrane helix</keyword>
<dbReference type="RefSeq" id="WP_003503763.1">
    <property type="nucleotide sequence ID" value="NZ_GL834317.1"/>
</dbReference>
<dbReference type="HOGENOM" id="CLU_932793_0_0_9"/>
<keyword evidence="2" id="KW-0472">Membrane</keyword>
<proteinExistence type="predicted"/>
<accession>E7GSG3</accession>
<evidence type="ECO:0000313" key="3">
    <source>
        <dbReference type="EMBL" id="EGA92306.1"/>
    </source>
</evidence>
<keyword evidence="2" id="KW-0812">Transmembrane</keyword>
<sequence>MVIQTISKTYKVIRTLSGSSQTEAYLCRDNQTVLDERYLVQGLTGSGLSREIVPYFMELSSRRETGDFLDCFTNKGSLWLVFRYFEYKTLDEKMEEPFLLAERLEASRTLMERMIAQNLPHYLQFEALNPDNLTISDACEVFYNYLLWEPELLNACGMDEVCERLAKFFERLFAMELEEEISDELTGFVNGLREKRYPGYIAVYRDYRELYDAMVKQQREGRLRPKGWLIRMWEKFKLFLKKLWRFLYVALIAGLVIYLIYLYVKPKDIPAGRIEFDQIGTLNLKKGGEEKETQEPVAGQSTFYAETMENGDNPE</sequence>
<dbReference type="Proteomes" id="UP000002970">
    <property type="component" value="Unassembled WGS sequence"/>
</dbReference>
<protein>
    <submittedName>
        <fullName evidence="3">Uncharacterized protein</fullName>
    </submittedName>
</protein>
<dbReference type="STRING" id="1512.GCA_900049235_04170"/>
<reference evidence="3 4" key="1">
    <citation type="submission" date="2010-12" db="EMBL/GenBank/DDBJ databases">
        <title>The Genome Sequence of Clostridium symbiosum strain WAL-14163.</title>
        <authorList>
            <person name="Earl A."/>
            <person name="Ward D."/>
            <person name="Feldgarden M."/>
            <person name="Gevers D."/>
            <person name="Finegold S.M."/>
            <person name="Summanen P.H."/>
            <person name="Molitoris D.R."/>
            <person name="Vaisanen M.L."/>
            <person name="Daigneault M."/>
            <person name="Young S.K."/>
            <person name="Zeng Q."/>
            <person name="Gargeya S."/>
            <person name="Fitzgerald M."/>
            <person name="Haas B."/>
            <person name="Abouelleil A."/>
            <person name="Alvarado L."/>
            <person name="Arachchi H.M."/>
            <person name="Berlin A."/>
            <person name="Brown A."/>
            <person name="Chapman S.B."/>
            <person name="Chen Z."/>
            <person name="Dunbar C."/>
            <person name="Freedman E."/>
            <person name="Gearin G."/>
            <person name="Gellesch M."/>
            <person name="Goldberg J."/>
            <person name="Griggs A."/>
            <person name="Gujja S."/>
            <person name="Heilman E."/>
            <person name="Heiman D."/>
            <person name="Howarth C."/>
            <person name="Larson L."/>
            <person name="Lui A."/>
            <person name="MacDonald P.J.P."/>
            <person name="Mehta T."/>
            <person name="Montmayeur A."/>
            <person name="Murphy C."/>
            <person name="Neiman D."/>
            <person name="Pearson M."/>
            <person name="Priest M."/>
            <person name="Roberts A."/>
            <person name="Saif S."/>
            <person name="Shea T."/>
            <person name="Shenoy N."/>
            <person name="Sisk P."/>
            <person name="Stolte C."/>
            <person name="Sykes S."/>
            <person name="White J."/>
            <person name="Yandava C."/>
            <person name="Nusbaum C."/>
            <person name="Birren B."/>
        </authorList>
    </citation>
    <scope>NUCLEOTIDE SEQUENCE [LARGE SCALE GENOMIC DNA]</scope>
    <source>
        <strain evidence="3 4">WAL-14163</strain>
    </source>
</reference>
<evidence type="ECO:0000313" key="4">
    <source>
        <dbReference type="Proteomes" id="UP000002970"/>
    </source>
</evidence>
<feature type="region of interest" description="Disordered" evidence="1">
    <location>
        <begin position="287"/>
        <end position="315"/>
    </location>
</feature>
<organism evidence="3 4">
    <name type="scientific">Clostridium symbiosum (strain WAL-14163)</name>
    <dbReference type="NCBI Taxonomy" id="742740"/>
    <lineage>
        <taxon>Bacteria</taxon>
        <taxon>Bacillati</taxon>
        <taxon>Bacillota</taxon>
        <taxon>Clostridia</taxon>
        <taxon>Lachnospirales</taxon>
        <taxon>Lachnospiraceae</taxon>
        <taxon>Otoolea</taxon>
    </lineage>
</organism>
<feature type="transmembrane region" description="Helical" evidence="2">
    <location>
        <begin position="243"/>
        <end position="264"/>
    </location>
</feature>
<keyword evidence="4" id="KW-1185">Reference proteome</keyword>
<evidence type="ECO:0000256" key="2">
    <source>
        <dbReference type="SAM" id="Phobius"/>
    </source>
</evidence>
<gene>
    <name evidence="3" type="ORF">HMPREF9474_03858</name>
</gene>
<dbReference type="EMBL" id="ADLQ01000083">
    <property type="protein sequence ID" value="EGA92306.1"/>
    <property type="molecule type" value="Genomic_DNA"/>
</dbReference>